<proteinExistence type="predicted"/>
<comment type="caution">
    <text evidence="1">The sequence shown here is derived from an EMBL/GenBank/DDBJ whole genome shotgun (WGS) entry which is preliminary data.</text>
</comment>
<dbReference type="AlphaFoldDB" id="A0A0F9IRK2"/>
<accession>A0A0F9IRK2</accession>
<evidence type="ECO:0000313" key="1">
    <source>
        <dbReference type="EMBL" id="KKM22509.1"/>
    </source>
</evidence>
<protein>
    <submittedName>
        <fullName evidence="1">Uncharacterized protein</fullName>
    </submittedName>
</protein>
<dbReference type="EMBL" id="LAZR01013320">
    <property type="protein sequence ID" value="KKM22509.1"/>
    <property type="molecule type" value="Genomic_DNA"/>
</dbReference>
<name>A0A0F9IRK2_9ZZZZ</name>
<sequence length="129" mass="15145">MLEKYREVVEEWLTIIDRCANETVWQACRLPQKWEDGYCKDRECNTCLADKILSLMPKVLSESINEARITDEDGNLVAFILIGDTHIHFASGIKRAWHKSIRKDAPRQEIEKLFQEVMLRARRILEGEK</sequence>
<gene>
    <name evidence="1" type="ORF">LCGC14_1624660</name>
</gene>
<organism evidence="1">
    <name type="scientific">marine sediment metagenome</name>
    <dbReference type="NCBI Taxonomy" id="412755"/>
    <lineage>
        <taxon>unclassified sequences</taxon>
        <taxon>metagenomes</taxon>
        <taxon>ecological metagenomes</taxon>
    </lineage>
</organism>
<reference evidence="1" key="1">
    <citation type="journal article" date="2015" name="Nature">
        <title>Complex archaea that bridge the gap between prokaryotes and eukaryotes.</title>
        <authorList>
            <person name="Spang A."/>
            <person name="Saw J.H."/>
            <person name="Jorgensen S.L."/>
            <person name="Zaremba-Niedzwiedzka K."/>
            <person name="Martijn J."/>
            <person name="Lind A.E."/>
            <person name="van Eijk R."/>
            <person name="Schleper C."/>
            <person name="Guy L."/>
            <person name="Ettema T.J."/>
        </authorList>
    </citation>
    <scope>NUCLEOTIDE SEQUENCE</scope>
</reference>